<sequence>MQYFGCLHVHLTGAILVMFISWLYANNVTDVQLCKCLNATVLAEIPTESLYLKPFAPSENCSRQEVIAVLQNQSEVCLNASVQAVRYFFNRLFYRLIKKDNGLFDVLDTKLHMPAWNITRRFYRGYLKKTADKLNRHIIAPNPRTIL</sequence>
<dbReference type="SUPFAM" id="SSF54117">
    <property type="entry name" value="Interleukin 8-like chemokines"/>
    <property type="match status" value="1"/>
</dbReference>
<dbReference type="InterPro" id="IPR036048">
    <property type="entry name" value="Interleukin_8-like_sf"/>
</dbReference>
<dbReference type="Pfam" id="PF00048">
    <property type="entry name" value="IL8"/>
    <property type="match status" value="1"/>
</dbReference>
<keyword evidence="1" id="KW-1133">Transmembrane helix</keyword>
<organismHost>
    <name type="scientific">Macaca</name>
    <name type="common">macaques</name>
    <dbReference type="NCBI Taxonomy" id="9539"/>
</organismHost>
<proteinExistence type="predicted"/>
<protein>
    <submittedName>
        <fullName evidence="3">Chemokine vCXCL6</fullName>
    </submittedName>
</protein>
<dbReference type="GO" id="GO:0005576">
    <property type="term" value="C:extracellular region"/>
    <property type="evidence" value="ECO:0007669"/>
    <property type="project" value="InterPro"/>
</dbReference>
<evidence type="ECO:0000256" key="1">
    <source>
        <dbReference type="SAM" id="Phobius"/>
    </source>
</evidence>
<evidence type="ECO:0000313" key="3">
    <source>
        <dbReference type="EMBL" id="ACQ55247.1"/>
    </source>
</evidence>
<evidence type="ECO:0000259" key="2">
    <source>
        <dbReference type="SMART" id="SM00199"/>
    </source>
</evidence>
<dbReference type="GO" id="GO:0008009">
    <property type="term" value="F:chemokine activity"/>
    <property type="evidence" value="ECO:0007669"/>
    <property type="project" value="InterPro"/>
</dbReference>
<feature type="transmembrane region" description="Helical" evidence="1">
    <location>
        <begin position="7"/>
        <end position="25"/>
    </location>
</feature>
<reference evidence="3" key="1">
    <citation type="journal article" date="2009" name="Virology">
        <title>Patterns of divergence in the vCXCL and vGPCR gene clusters in primate cytomegalovirus genomes.</title>
        <authorList>
            <person name="Alcendor D.J."/>
            <person name="Zong J."/>
            <person name="Dolan A."/>
            <person name="Gatherer D."/>
            <person name="Davison A.J."/>
            <person name="Hayward G.S."/>
        </authorList>
    </citation>
    <scope>NUCLEOTIDE SEQUENCE</scope>
    <source>
        <strain evidence="3">2757</strain>
    </source>
</reference>
<dbReference type="InterPro" id="IPR001811">
    <property type="entry name" value="Chemokine_IL8-like_dom"/>
</dbReference>
<keyword evidence="1" id="KW-0472">Membrane</keyword>
<feature type="domain" description="Chemokine interleukin-8-like" evidence="2">
    <location>
        <begin position="31"/>
        <end position="92"/>
    </location>
</feature>
<name>D2E2Z5_SCMVC</name>
<dbReference type="EMBL" id="FJ883003">
    <property type="protein sequence ID" value="ACQ55247.1"/>
    <property type="molecule type" value="Genomic_DNA"/>
</dbReference>
<dbReference type="SMART" id="SM00199">
    <property type="entry name" value="SCY"/>
    <property type="match status" value="1"/>
</dbReference>
<dbReference type="Gene3D" id="2.40.50.40">
    <property type="match status" value="1"/>
</dbReference>
<dbReference type="GO" id="GO:0006955">
    <property type="term" value="P:immune response"/>
    <property type="evidence" value="ECO:0007669"/>
    <property type="project" value="InterPro"/>
</dbReference>
<organism evidence="3">
    <name type="scientific">Simian cytomegalovirus (strain Colburn)</name>
    <dbReference type="NCBI Taxonomy" id="50292"/>
    <lineage>
        <taxon>Viruses</taxon>
        <taxon>Duplodnaviria</taxon>
        <taxon>Heunggongvirae</taxon>
        <taxon>Peploviricota</taxon>
        <taxon>Herviviricetes</taxon>
        <taxon>Herpesvirales</taxon>
        <taxon>Orthoherpesviridae</taxon>
        <taxon>Betaherpesvirinae</taxon>
        <taxon>Cytomegalovirus</taxon>
        <taxon>Cytomegalovirus cercopithecinebeta5</taxon>
    </lineage>
</organism>
<keyword evidence="1" id="KW-0812">Transmembrane</keyword>
<accession>D2E2Z5</accession>